<proteinExistence type="predicted"/>
<sequence>MQYSKRRVLWFFEPFCPASSFVTVDKDVARIPPHAILPHV</sequence>
<organism evidence="1 2">
    <name type="scientific">Alkalitalea saponilacus</name>
    <dbReference type="NCBI Taxonomy" id="889453"/>
    <lineage>
        <taxon>Bacteria</taxon>
        <taxon>Pseudomonadati</taxon>
        <taxon>Bacteroidota</taxon>
        <taxon>Bacteroidia</taxon>
        <taxon>Marinilabiliales</taxon>
        <taxon>Marinilabiliaceae</taxon>
        <taxon>Alkalitalea</taxon>
    </lineage>
</organism>
<keyword evidence="2" id="KW-1185">Reference proteome</keyword>
<feature type="non-terminal residue" evidence="1">
    <location>
        <position position="40"/>
    </location>
</feature>
<dbReference type="Proteomes" id="UP000191055">
    <property type="component" value="Unassembled WGS sequence"/>
</dbReference>
<protein>
    <submittedName>
        <fullName evidence="1">Uncharacterized protein</fullName>
    </submittedName>
</protein>
<gene>
    <name evidence="1" type="ORF">SAMN03080601_03452</name>
</gene>
<reference evidence="1 2" key="1">
    <citation type="submission" date="2017-02" db="EMBL/GenBank/DDBJ databases">
        <authorList>
            <person name="Peterson S.W."/>
        </authorList>
    </citation>
    <scope>NUCLEOTIDE SEQUENCE [LARGE SCALE GENOMIC DNA]</scope>
    <source>
        <strain evidence="1 2">DSM 24412</strain>
    </source>
</reference>
<evidence type="ECO:0000313" key="2">
    <source>
        <dbReference type="Proteomes" id="UP000191055"/>
    </source>
</evidence>
<dbReference type="EMBL" id="FUYV01000034">
    <property type="protein sequence ID" value="SKC24159.1"/>
    <property type="molecule type" value="Genomic_DNA"/>
</dbReference>
<evidence type="ECO:0000313" key="1">
    <source>
        <dbReference type="EMBL" id="SKC24159.1"/>
    </source>
</evidence>
<name>A0A1T5HU10_9BACT</name>
<dbReference type="AlphaFoldDB" id="A0A1T5HU10"/>
<dbReference type="STRING" id="889453.SAMN03080601_03452"/>
<accession>A0A1T5HU10</accession>